<evidence type="ECO:0000259" key="12">
    <source>
        <dbReference type="PROSITE" id="PS51721"/>
    </source>
</evidence>
<keyword evidence="9 10" id="KW-0342">GTP-binding</keyword>
<dbReference type="GO" id="GO:0005737">
    <property type="term" value="C:cytoplasm"/>
    <property type="evidence" value="ECO:0007669"/>
    <property type="project" value="UniProtKB-SubCell"/>
</dbReference>
<dbReference type="Proteomes" id="UP000055060">
    <property type="component" value="Unassembled WGS sequence"/>
</dbReference>
<dbReference type="RefSeq" id="WP_075071741.1">
    <property type="nucleotide sequence ID" value="NZ_DF967972.1"/>
</dbReference>
<keyword evidence="14" id="KW-1185">Reference proteome</keyword>
<keyword evidence="4 10" id="KW-0699">rRNA-binding</keyword>
<comment type="subunit">
    <text evidence="10">Monomer. Associates with 30S ribosomal subunit, binds 16S rRNA.</text>
</comment>
<dbReference type="Pfam" id="PF16745">
    <property type="entry name" value="RsgA_N"/>
    <property type="match status" value="1"/>
</dbReference>
<dbReference type="Gene3D" id="3.40.50.300">
    <property type="entry name" value="P-loop containing nucleotide triphosphate hydrolases"/>
    <property type="match status" value="1"/>
</dbReference>
<keyword evidence="1 10" id="KW-0963">Cytoplasm</keyword>
<dbReference type="Gene3D" id="2.40.50.140">
    <property type="entry name" value="Nucleic acid-binding proteins"/>
    <property type="match status" value="1"/>
</dbReference>
<comment type="subcellular location">
    <subcellularLocation>
        <location evidence="10">Cytoplasm</location>
    </subcellularLocation>
</comment>
<dbReference type="Gene3D" id="1.10.40.50">
    <property type="entry name" value="Probable gtpase engc, domain 3"/>
    <property type="match status" value="1"/>
</dbReference>
<dbReference type="Pfam" id="PF03193">
    <property type="entry name" value="RsgA_GTPase"/>
    <property type="match status" value="1"/>
</dbReference>
<evidence type="ECO:0000256" key="6">
    <source>
        <dbReference type="ARBA" id="ARBA00022801"/>
    </source>
</evidence>
<evidence type="ECO:0000256" key="9">
    <source>
        <dbReference type="ARBA" id="ARBA00023134"/>
    </source>
</evidence>
<evidence type="ECO:0000313" key="14">
    <source>
        <dbReference type="Proteomes" id="UP000055060"/>
    </source>
</evidence>
<keyword evidence="7 10" id="KW-0862">Zinc</keyword>
<dbReference type="InterPro" id="IPR010914">
    <property type="entry name" value="RsgA_GTPase_dom"/>
</dbReference>
<feature type="domain" description="CP-type G" evidence="12">
    <location>
        <begin position="79"/>
        <end position="238"/>
    </location>
</feature>
<feature type="domain" description="EngC GTPase" evidence="11">
    <location>
        <begin position="89"/>
        <end position="236"/>
    </location>
</feature>
<evidence type="ECO:0000256" key="5">
    <source>
        <dbReference type="ARBA" id="ARBA00022741"/>
    </source>
</evidence>
<dbReference type="GO" id="GO:0005525">
    <property type="term" value="F:GTP binding"/>
    <property type="evidence" value="ECO:0007669"/>
    <property type="project" value="UniProtKB-UniRule"/>
</dbReference>
<keyword evidence="5 10" id="KW-0547">Nucleotide-binding</keyword>
<feature type="binding site" evidence="10">
    <location>
        <position position="267"/>
    </location>
    <ligand>
        <name>Zn(2+)</name>
        <dbReference type="ChEBI" id="CHEBI:29105"/>
    </ligand>
</feature>
<dbReference type="PROSITE" id="PS51721">
    <property type="entry name" value="G_CP"/>
    <property type="match status" value="1"/>
</dbReference>
<evidence type="ECO:0000256" key="3">
    <source>
        <dbReference type="ARBA" id="ARBA00022723"/>
    </source>
</evidence>
<comment type="function">
    <text evidence="10">One of several proteins that assist in the late maturation steps of the functional core of the 30S ribosomal subunit. Helps release RbfA from mature subunits. May play a role in the assembly of ribosomal proteins into the subunit. Circularly permuted GTPase that catalyzes slow GTP hydrolysis, GTPase activity is stimulated by the 30S ribosomal subunit.</text>
</comment>
<evidence type="ECO:0000256" key="4">
    <source>
        <dbReference type="ARBA" id="ARBA00022730"/>
    </source>
</evidence>
<protein>
    <recommendedName>
        <fullName evidence="10">Small ribosomal subunit biogenesis GTPase RsgA</fullName>
        <ecNumber evidence="10">3.6.1.-</ecNumber>
    </recommendedName>
</protein>
<dbReference type="PANTHER" id="PTHR32120">
    <property type="entry name" value="SMALL RIBOSOMAL SUBUNIT BIOGENESIS GTPASE RSGA"/>
    <property type="match status" value="1"/>
</dbReference>
<dbReference type="SUPFAM" id="SSF52540">
    <property type="entry name" value="P-loop containing nucleoside triphosphate hydrolases"/>
    <property type="match status" value="1"/>
</dbReference>
<accession>A0A0S7BEU2</accession>
<dbReference type="HAMAP" id="MF_01820">
    <property type="entry name" value="GTPase_RsgA"/>
    <property type="match status" value="1"/>
</dbReference>
<evidence type="ECO:0000256" key="10">
    <source>
        <dbReference type="HAMAP-Rule" id="MF_01820"/>
    </source>
</evidence>
<evidence type="ECO:0000313" key="13">
    <source>
        <dbReference type="EMBL" id="GAP12299.1"/>
    </source>
</evidence>
<feature type="binding site" evidence="10">
    <location>
        <position position="262"/>
    </location>
    <ligand>
        <name>Zn(2+)</name>
        <dbReference type="ChEBI" id="CHEBI:29105"/>
    </ligand>
</feature>
<dbReference type="SUPFAM" id="SSF50249">
    <property type="entry name" value="Nucleic acid-binding proteins"/>
    <property type="match status" value="1"/>
</dbReference>
<dbReference type="InterPro" id="IPR012340">
    <property type="entry name" value="NA-bd_OB-fold"/>
</dbReference>
<dbReference type="InterPro" id="IPR031944">
    <property type="entry name" value="RsgA_N"/>
</dbReference>
<dbReference type="InterPro" id="IPR027417">
    <property type="entry name" value="P-loop_NTPase"/>
</dbReference>
<evidence type="ECO:0000256" key="7">
    <source>
        <dbReference type="ARBA" id="ARBA00022833"/>
    </source>
</evidence>
<feature type="binding site" evidence="10">
    <location>
        <position position="275"/>
    </location>
    <ligand>
        <name>Zn(2+)</name>
        <dbReference type="ChEBI" id="CHEBI:29105"/>
    </ligand>
</feature>
<name>A0A0S7BEU2_9CHLR</name>
<organism evidence="13">
    <name type="scientific">Longilinea arvoryzae</name>
    <dbReference type="NCBI Taxonomy" id="360412"/>
    <lineage>
        <taxon>Bacteria</taxon>
        <taxon>Bacillati</taxon>
        <taxon>Chloroflexota</taxon>
        <taxon>Anaerolineae</taxon>
        <taxon>Anaerolineales</taxon>
        <taxon>Anaerolineaceae</taxon>
        <taxon>Longilinea</taxon>
    </lineage>
</organism>
<feature type="binding site" evidence="10">
    <location>
        <begin position="180"/>
        <end position="188"/>
    </location>
    <ligand>
        <name>GTP</name>
        <dbReference type="ChEBI" id="CHEBI:37565"/>
    </ligand>
</feature>
<dbReference type="NCBIfam" id="TIGR00157">
    <property type="entry name" value="ribosome small subunit-dependent GTPase A"/>
    <property type="match status" value="1"/>
</dbReference>
<feature type="binding site" evidence="10">
    <location>
        <begin position="129"/>
        <end position="132"/>
    </location>
    <ligand>
        <name>GTP</name>
        <dbReference type="ChEBI" id="CHEBI:37565"/>
    </ligand>
</feature>
<dbReference type="STRING" id="360412.LARV_00031"/>
<gene>
    <name evidence="10" type="primary">rsgA</name>
    <name evidence="13" type="ORF">LARV_00031</name>
</gene>
<proteinExistence type="inferred from homology"/>
<dbReference type="EMBL" id="DF967972">
    <property type="protein sequence ID" value="GAP12299.1"/>
    <property type="molecule type" value="Genomic_DNA"/>
</dbReference>
<feature type="binding site" evidence="10">
    <location>
        <position position="269"/>
    </location>
    <ligand>
        <name>Zn(2+)</name>
        <dbReference type="ChEBI" id="CHEBI:29105"/>
    </ligand>
</feature>
<dbReference type="PROSITE" id="PS50936">
    <property type="entry name" value="ENGC_GTPASE"/>
    <property type="match status" value="1"/>
</dbReference>
<dbReference type="GO" id="GO:0019843">
    <property type="term" value="F:rRNA binding"/>
    <property type="evidence" value="ECO:0007669"/>
    <property type="project" value="UniProtKB-KW"/>
</dbReference>
<evidence type="ECO:0000256" key="8">
    <source>
        <dbReference type="ARBA" id="ARBA00022884"/>
    </source>
</evidence>
<comment type="cofactor">
    <cofactor evidence="10">
        <name>Zn(2+)</name>
        <dbReference type="ChEBI" id="CHEBI:29105"/>
    </cofactor>
    <text evidence="10">Binds 1 zinc ion per subunit.</text>
</comment>
<evidence type="ECO:0000256" key="1">
    <source>
        <dbReference type="ARBA" id="ARBA00022490"/>
    </source>
</evidence>
<sequence length="310" mass="34486">MTDLISGRVVRLQSGFYTVQTAQGRIICHLRGRLKKGHADGDFITVGDRVQVQVHPEGDGSIEHIEERETALVRLAPTARGVYRQLLAANLDQVVLVFACANPVPHLRMLDRFLVVCEKQGIPPVIVVNKVDLVGKHAAVEMFGEYERIGYPVIYTSATEHKGVRKLHERLVGRCSGLAGPSGVGKSSLLNAVQPELGLAVREVSEAFNKGRHTTTVREMYALNDGGFVVDLPGLRQLSLWDTEPEELDGYFPELRDLVQYCQFNDCTHLDEPGCAVQRAVEEGRVSEARFESYLRMRFGDSLQFEVADE</sequence>
<evidence type="ECO:0000256" key="2">
    <source>
        <dbReference type="ARBA" id="ARBA00022517"/>
    </source>
</evidence>
<dbReference type="PANTHER" id="PTHR32120:SF11">
    <property type="entry name" value="SMALL RIBOSOMAL SUBUNIT BIOGENESIS GTPASE RSGA 1, MITOCHONDRIAL-RELATED"/>
    <property type="match status" value="1"/>
</dbReference>
<dbReference type="InterPro" id="IPR004881">
    <property type="entry name" value="Ribosome_biogen_GTPase_RsgA"/>
</dbReference>
<dbReference type="AlphaFoldDB" id="A0A0S7BEU2"/>
<keyword evidence="2 10" id="KW-0690">Ribosome biogenesis</keyword>
<keyword evidence="6 10" id="KW-0378">Hydrolase</keyword>
<evidence type="ECO:0000259" key="11">
    <source>
        <dbReference type="PROSITE" id="PS50936"/>
    </source>
</evidence>
<keyword evidence="3 10" id="KW-0479">Metal-binding</keyword>
<dbReference type="InterPro" id="IPR030378">
    <property type="entry name" value="G_CP_dom"/>
</dbReference>
<dbReference type="CDD" id="cd01854">
    <property type="entry name" value="YjeQ_EngC"/>
    <property type="match status" value="1"/>
</dbReference>
<dbReference type="GO" id="GO:0003924">
    <property type="term" value="F:GTPase activity"/>
    <property type="evidence" value="ECO:0007669"/>
    <property type="project" value="UniProtKB-UniRule"/>
</dbReference>
<comment type="similarity">
    <text evidence="10">Belongs to the TRAFAC class YlqF/YawG GTPase family. RsgA subfamily.</text>
</comment>
<dbReference type="EC" id="3.6.1.-" evidence="10"/>
<dbReference type="GO" id="GO:0042274">
    <property type="term" value="P:ribosomal small subunit biogenesis"/>
    <property type="evidence" value="ECO:0007669"/>
    <property type="project" value="UniProtKB-UniRule"/>
</dbReference>
<dbReference type="GO" id="GO:0046872">
    <property type="term" value="F:metal ion binding"/>
    <property type="evidence" value="ECO:0007669"/>
    <property type="project" value="UniProtKB-KW"/>
</dbReference>
<keyword evidence="8 10" id="KW-0694">RNA-binding</keyword>
<reference evidence="13" key="1">
    <citation type="submission" date="2015-07" db="EMBL/GenBank/DDBJ databases">
        <title>Draft Genome Sequences of Anaerolinea thermolimosa IMO-1, Bellilinea caldifistulae GOMI-1, Leptolinea tardivitalis YMTK-2, Levilinea saccharolytica KIBI-1,Longilinea arvoryzae KOME-1, Previously Described as Members of the Anaerolineaceae (Chloroflexi).</title>
        <authorList>
            <person name="Sekiguchi Y."/>
            <person name="Ohashi A."/>
            <person name="Matsuura N."/>
            <person name="Tourlousse M.D."/>
        </authorList>
    </citation>
    <scope>NUCLEOTIDE SEQUENCE [LARGE SCALE GENOMIC DNA]</scope>
    <source>
        <strain evidence="13">KOME-1</strain>
    </source>
</reference>